<keyword evidence="4" id="KW-1185">Reference proteome</keyword>
<sequence>MRTSARNSRARCSRKRWLAGWRRFSSEEEVPATVVDSEKATEREVDDAAAAASSGSRDGGAAASVSVKRVGRGEQGLELGLYRGERERSGMGEAAAHAAAGDGSRIAAATREGKRDGSSGGAAKSMYRFISFGGVLDRRARKLWESKLPMKLRVFVWQATHNRLPTGVVLKSMKWKGESRCPLCGIHETVDHILFQCIIARFVWSCFKEALGWDKCPFSLEEVYREWIPLGCAKFNLKPFSFAIIWWGLWLSRNKMRMEHKFPVQPCNVLLSISFKIQRWMILLEPADKKLLEEQQKVVEDWVRNFNHEIKRRRRDVDDFSTIWACVAPGWGFAFSVLRLRPLSLLC</sequence>
<feature type="region of interest" description="Disordered" evidence="1">
    <location>
        <begin position="26"/>
        <end position="67"/>
    </location>
</feature>
<evidence type="ECO:0000259" key="2">
    <source>
        <dbReference type="Pfam" id="PF13966"/>
    </source>
</evidence>
<protein>
    <recommendedName>
        <fullName evidence="2">Reverse transcriptase zinc-binding domain-containing protein</fullName>
    </recommendedName>
</protein>
<proteinExistence type="predicted"/>
<dbReference type="InterPro" id="IPR026960">
    <property type="entry name" value="RVT-Znf"/>
</dbReference>
<dbReference type="EMBL" id="PQIB02000001">
    <property type="protein sequence ID" value="RLN39911.1"/>
    <property type="molecule type" value="Genomic_DNA"/>
</dbReference>
<accession>A0A3L6TK80</accession>
<gene>
    <name evidence="3" type="ORF">C2845_PM01G23220</name>
</gene>
<dbReference type="Pfam" id="PF13966">
    <property type="entry name" value="zf-RVT"/>
    <property type="match status" value="1"/>
</dbReference>
<comment type="caution">
    <text evidence="3">The sequence shown here is derived from an EMBL/GenBank/DDBJ whole genome shotgun (WGS) entry which is preliminary data.</text>
</comment>
<dbReference type="AlphaFoldDB" id="A0A3L6TK80"/>
<evidence type="ECO:0000256" key="1">
    <source>
        <dbReference type="SAM" id="MobiDB-lite"/>
    </source>
</evidence>
<dbReference type="OrthoDB" id="689430at2759"/>
<dbReference type="Proteomes" id="UP000275267">
    <property type="component" value="Unassembled WGS sequence"/>
</dbReference>
<reference evidence="4" key="1">
    <citation type="journal article" date="2019" name="Nat. Commun.">
        <title>The genome of broomcorn millet.</title>
        <authorList>
            <person name="Zou C."/>
            <person name="Miki D."/>
            <person name="Li D."/>
            <person name="Tang Q."/>
            <person name="Xiao L."/>
            <person name="Rajput S."/>
            <person name="Deng P."/>
            <person name="Jia W."/>
            <person name="Huang R."/>
            <person name="Zhang M."/>
            <person name="Sun Y."/>
            <person name="Hu J."/>
            <person name="Fu X."/>
            <person name="Schnable P.S."/>
            <person name="Li F."/>
            <person name="Zhang H."/>
            <person name="Feng B."/>
            <person name="Zhu X."/>
            <person name="Liu R."/>
            <person name="Schnable J.C."/>
            <person name="Zhu J.-K."/>
            <person name="Zhang H."/>
        </authorList>
    </citation>
    <scope>NUCLEOTIDE SEQUENCE [LARGE SCALE GENOMIC DNA]</scope>
</reference>
<feature type="compositionally biased region" description="Low complexity" evidence="1">
    <location>
        <begin position="48"/>
        <end position="67"/>
    </location>
</feature>
<organism evidence="3 4">
    <name type="scientific">Panicum miliaceum</name>
    <name type="common">Proso millet</name>
    <name type="synonym">Broomcorn millet</name>
    <dbReference type="NCBI Taxonomy" id="4540"/>
    <lineage>
        <taxon>Eukaryota</taxon>
        <taxon>Viridiplantae</taxon>
        <taxon>Streptophyta</taxon>
        <taxon>Embryophyta</taxon>
        <taxon>Tracheophyta</taxon>
        <taxon>Spermatophyta</taxon>
        <taxon>Magnoliopsida</taxon>
        <taxon>Liliopsida</taxon>
        <taxon>Poales</taxon>
        <taxon>Poaceae</taxon>
        <taxon>PACMAD clade</taxon>
        <taxon>Panicoideae</taxon>
        <taxon>Panicodae</taxon>
        <taxon>Paniceae</taxon>
        <taxon>Panicinae</taxon>
        <taxon>Panicum</taxon>
        <taxon>Panicum sect. Panicum</taxon>
    </lineage>
</organism>
<evidence type="ECO:0000313" key="4">
    <source>
        <dbReference type="Proteomes" id="UP000275267"/>
    </source>
</evidence>
<evidence type="ECO:0000313" key="3">
    <source>
        <dbReference type="EMBL" id="RLN39911.1"/>
    </source>
</evidence>
<feature type="domain" description="Reverse transcriptase zinc-binding" evidence="2">
    <location>
        <begin position="123"/>
        <end position="204"/>
    </location>
</feature>
<name>A0A3L6TK80_PANMI</name>
<dbReference type="STRING" id="4540.A0A3L6TK80"/>